<comment type="caution">
    <text evidence="1">The sequence shown here is derived from an EMBL/GenBank/DDBJ whole genome shotgun (WGS) entry which is preliminary data.</text>
</comment>
<organism evidence="1 2">
    <name type="scientific">Fusarium proliferatum (strain ET1)</name>
    <name type="common">Orchid endophyte fungus</name>
    <dbReference type="NCBI Taxonomy" id="1227346"/>
    <lineage>
        <taxon>Eukaryota</taxon>
        <taxon>Fungi</taxon>
        <taxon>Dikarya</taxon>
        <taxon>Ascomycota</taxon>
        <taxon>Pezizomycotina</taxon>
        <taxon>Sordariomycetes</taxon>
        <taxon>Hypocreomycetidae</taxon>
        <taxon>Hypocreales</taxon>
        <taxon>Nectriaceae</taxon>
        <taxon>Fusarium</taxon>
        <taxon>Fusarium fujikuroi species complex</taxon>
    </lineage>
</organism>
<gene>
    <name evidence="1" type="ORF">FPRO_03860</name>
</gene>
<dbReference type="RefSeq" id="XP_031076473.1">
    <property type="nucleotide sequence ID" value="XM_031225881.1"/>
</dbReference>
<evidence type="ECO:0000313" key="1">
    <source>
        <dbReference type="EMBL" id="CZR35880.1"/>
    </source>
</evidence>
<keyword evidence="2" id="KW-1185">Reference proteome</keyword>
<evidence type="ECO:0000313" key="2">
    <source>
        <dbReference type="Proteomes" id="UP000183971"/>
    </source>
</evidence>
<name>A0A1L7V970_FUSPR</name>
<protein>
    <submittedName>
        <fullName evidence="1">Uncharacterized protein</fullName>
    </submittedName>
</protein>
<dbReference type="Proteomes" id="UP000183971">
    <property type="component" value="Unassembled WGS sequence"/>
</dbReference>
<dbReference type="EMBL" id="FJOF01000002">
    <property type="protein sequence ID" value="CZR35880.1"/>
    <property type="molecule type" value="Genomic_DNA"/>
</dbReference>
<proteinExistence type="predicted"/>
<dbReference type="GeneID" id="42048745"/>
<reference evidence="2" key="1">
    <citation type="journal article" date="2016" name="Genome Biol. Evol.">
        <title>Comparative 'omics' of the Fusarium fujikuroi species complex highlights differences in genetic potential and metabolite synthesis.</title>
        <authorList>
            <person name="Niehaus E.-M."/>
            <person name="Muensterkoetter M."/>
            <person name="Proctor R.H."/>
            <person name="Brown D.W."/>
            <person name="Sharon A."/>
            <person name="Idan Y."/>
            <person name="Oren-Young L."/>
            <person name="Sieber C.M."/>
            <person name="Novak O."/>
            <person name="Pencik A."/>
            <person name="Tarkowska D."/>
            <person name="Hromadova K."/>
            <person name="Freeman S."/>
            <person name="Maymon M."/>
            <person name="Elazar M."/>
            <person name="Youssef S.A."/>
            <person name="El-Shabrawy E.S.M."/>
            <person name="Shalaby A.B.A."/>
            <person name="Houterman P."/>
            <person name="Brock N.L."/>
            <person name="Burkhardt I."/>
            <person name="Tsavkelova E.A."/>
            <person name="Dickschat J.S."/>
            <person name="Galuszka P."/>
            <person name="Gueldener U."/>
            <person name="Tudzynski B."/>
        </authorList>
    </citation>
    <scope>NUCLEOTIDE SEQUENCE [LARGE SCALE GENOMIC DNA]</scope>
    <source>
        <strain evidence="2">ET1</strain>
    </source>
</reference>
<accession>A0A1L7V970</accession>
<dbReference type="VEuPathDB" id="FungiDB:FPRO_03860"/>
<dbReference type="AlphaFoldDB" id="A0A1L7V970"/>
<sequence>MFQPKPVERSTNYHKNICRPDGTAMNHPSGHRKAAYVDANCRHVFSLPENSHLSQQKPIRRAIRNHAVVVGNFTEQKLVEIVQYLIGRGVSSSPAAATLEFPDLRCTDISGAQSPVESLTECQTRKMVTFDLSWLRGSLDDDSYADLTLVSSVKEYSAHRVIVPKHQAGPFV</sequence>